<dbReference type="GO" id="GO:0046872">
    <property type="term" value="F:metal ion binding"/>
    <property type="evidence" value="ECO:0007669"/>
    <property type="project" value="UniProtKB-KW"/>
</dbReference>
<dbReference type="NCBIfam" id="TIGR00357">
    <property type="entry name" value="peptide-methionine (R)-S-oxide reductase MsrB"/>
    <property type="match status" value="1"/>
</dbReference>
<dbReference type="OrthoDB" id="44061at2759"/>
<dbReference type="EMBL" id="LK052930">
    <property type="protein sequence ID" value="CDR48044.1"/>
    <property type="molecule type" value="Genomic_DNA"/>
</dbReference>
<dbReference type="Gene3D" id="2.170.150.20">
    <property type="entry name" value="Peptide methionine sulfoxide reductase"/>
    <property type="match status" value="1"/>
</dbReference>
<evidence type="ECO:0000256" key="4">
    <source>
        <dbReference type="ARBA" id="ARBA00023002"/>
    </source>
</evidence>
<evidence type="ECO:0000256" key="3">
    <source>
        <dbReference type="ARBA" id="ARBA00022833"/>
    </source>
</evidence>
<comment type="cofactor">
    <cofactor evidence="5">
        <name>Zn(2+)</name>
        <dbReference type="ChEBI" id="CHEBI:29105"/>
    </cofactor>
    <text evidence="5">Binds 1 zinc ion per subunit.</text>
</comment>
<evidence type="ECO:0000256" key="2">
    <source>
        <dbReference type="ARBA" id="ARBA00022723"/>
    </source>
</evidence>
<dbReference type="InterPro" id="IPR028427">
    <property type="entry name" value="Met_Sox_Rdtase_MsrB"/>
</dbReference>
<dbReference type="Pfam" id="PF01641">
    <property type="entry name" value="SelR"/>
    <property type="match status" value="1"/>
</dbReference>
<evidence type="ECO:0000313" key="7">
    <source>
        <dbReference type="EMBL" id="CDR48044.1"/>
    </source>
</evidence>
<evidence type="ECO:0000259" key="6">
    <source>
        <dbReference type="PROSITE" id="PS51790"/>
    </source>
</evidence>
<dbReference type="AlphaFoldDB" id="A0A061BDL0"/>
<comment type="similarity">
    <text evidence="1 5">Belongs to the MsrB Met sulfoxide reductase family.</text>
</comment>
<protein>
    <recommendedName>
        <fullName evidence="5">Peptide-methionine (R)-S-oxide reductase</fullName>
        <ecNumber evidence="5">1.8.4.12</ecNumber>
    </recommendedName>
</protein>
<reference evidence="7" key="1">
    <citation type="journal article" date="2014" name="Genome Announc.">
        <title>Genome sequence of the yeast Cyberlindnera fabianii (Hansenula fabianii).</title>
        <authorList>
            <person name="Freel K.C."/>
            <person name="Sarilar V."/>
            <person name="Neuveglise C."/>
            <person name="Devillers H."/>
            <person name="Friedrich A."/>
            <person name="Schacherer J."/>
        </authorList>
    </citation>
    <scope>NUCLEOTIDE SEQUENCE</scope>
    <source>
        <strain evidence="7">YJS4271</strain>
    </source>
</reference>
<evidence type="ECO:0000256" key="5">
    <source>
        <dbReference type="RuleBase" id="RU365044"/>
    </source>
</evidence>
<comment type="catalytic activity">
    <reaction evidence="5">
        <text>L-methionyl-[protein] + [thioredoxin]-disulfide + H2O = L-methionyl-(R)-S-oxide-[protein] + [thioredoxin]-dithiol</text>
        <dbReference type="Rhea" id="RHEA:24164"/>
        <dbReference type="Rhea" id="RHEA-COMP:10698"/>
        <dbReference type="Rhea" id="RHEA-COMP:10700"/>
        <dbReference type="Rhea" id="RHEA-COMP:12313"/>
        <dbReference type="Rhea" id="RHEA-COMP:12314"/>
        <dbReference type="ChEBI" id="CHEBI:15377"/>
        <dbReference type="ChEBI" id="CHEBI:16044"/>
        <dbReference type="ChEBI" id="CHEBI:29950"/>
        <dbReference type="ChEBI" id="CHEBI:45764"/>
        <dbReference type="ChEBI" id="CHEBI:50058"/>
        <dbReference type="EC" id="1.8.4.12"/>
    </reaction>
</comment>
<keyword evidence="3 5" id="KW-0862">Zinc</keyword>
<dbReference type="SUPFAM" id="SSF51316">
    <property type="entry name" value="Mss4-like"/>
    <property type="match status" value="1"/>
</dbReference>
<dbReference type="VEuPathDB" id="FungiDB:BON22_4617"/>
<dbReference type="GO" id="GO:0030091">
    <property type="term" value="P:protein repair"/>
    <property type="evidence" value="ECO:0007669"/>
    <property type="project" value="InterPro"/>
</dbReference>
<sequence length="142" mass="15790">MFKQTLRTMSKHPISKTEAEWRAILSPSQFAILRQKATERPDTDKNLAGSTVGVYTCAGCDSPLYKSSTKFDAHCGWPAFYEAIPGSVELFEDHSHGMTRTEMVCAACGGHLGHVFRGEGYDTPTDERHCVNSISLKFKKDE</sequence>
<dbReference type="PANTHER" id="PTHR46081">
    <property type="entry name" value="PEPTIDE METHIONINE SULFOXIDE REDUCTASE 2"/>
    <property type="match status" value="1"/>
</dbReference>
<dbReference type="PROSITE" id="PS51790">
    <property type="entry name" value="MSRB"/>
    <property type="match status" value="1"/>
</dbReference>
<organism evidence="7">
    <name type="scientific">Cyberlindnera fabianii</name>
    <name type="common">Yeast</name>
    <name type="synonym">Hansenula fabianii</name>
    <dbReference type="NCBI Taxonomy" id="36022"/>
    <lineage>
        <taxon>Eukaryota</taxon>
        <taxon>Fungi</taxon>
        <taxon>Dikarya</taxon>
        <taxon>Ascomycota</taxon>
        <taxon>Saccharomycotina</taxon>
        <taxon>Saccharomycetes</taxon>
        <taxon>Phaffomycetales</taxon>
        <taxon>Phaffomycetaceae</taxon>
        <taxon>Cyberlindnera</taxon>
    </lineage>
</organism>
<dbReference type="InterPro" id="IPR002579">
    <property type="entry name" value="Met_Sox_Rdtase_MsrB_dom"/>
</dbReference>
<keyword evidence="4 5" id="KW-0560">Oxidoreductase</keyword>
<dbReference type="GO" id="GO:0033743">
    <property type="term" value="F:peptide-methionine (R)-S-oxide reductase activity"/>
    <property type="evidence" value="ECO:0007669"/>
    <property type="project" value="UniProtKB-EC"/>
</dbReference>
<gene>
    <name evidence="7" type="ORF">CYFA0S_45e00122g</name>
</gene>
<dbReference type="InterPro" id="IPR011057">
    <property type="entry name" value="Mss4-like_sf"/>
</dbReference>
<dbReference type="PANTHER" id="PTHR46081:SF8">
    <property type="entry name" value="PEPTIDE METHIONINE SULFOXIDE REDUCTASE 2"/>
    <property type="match status" value="1"/>
</dbReference>
<dbReference type="SMR" id="A0A061BDL0"/>
<dbReference type="GO" id="GO:0006979">
    <property type="term" value="P:response to oxidative stress"/>
    <property type="evidence" value="ECO:0007669"/>
    <property type="project" value="InterPro"/>
</dbReference>
<keyword evidence="2 5" id="KW-0479">Metal-binding</keyword>
<evidence type="ECO:0000256" key="1">
    <source>
        <dbReference type="ARBA" id="ARBA00007174"/>
    </source>
</evidence>
<accession>A0A061BDL0</accession>
<name>A0A061BDL0_CYBFA</name>
<feature type="domain" description="MsrB" evidence="6">
    <location>
        <begin position="18"/>
        <end position="141"/>
    </location>
</feature>
<dbReference type="PhylomeDB" id="A0A061BDL0"/>
<dbReference type="EC" id="1.8.4.12" evidence="5"/>
<proteinExistence type="inferred from homology"/>